<organism evidence="1 2">
    <name type="scientific">Mucilaginibacter pedocola</name>
    <dbReference type="NCBI Taxonomy" id="1792845"/>
    <lineage>
        <taxon>Bacteria</taxon>
        <taxon>Pseudomonadati</taxon>
        <taxon>Bacteroidota</taxon>
        <taxon>Sphingobacteriia</taxon>
        <taxon>Sphingobacteriales</taxon>
        <taxon>Sphingobacteriaceae</taxon>
        <taxon>Mucilaginibacter</taxon>
    </lineage>
</organism>
<dbReference type="OrthoDB" id="792439at2"/>
<keyword evidence="2" id="KW-1185">Reference proteome</keyword>
<comment type="caution">
    <text evidence="1">The sequence shown here is derived from an EMBL/GenBank/DDBJ whole genome shotgun (WGS) entry which is preliminary data.</text>
</comment>
<sequence>MTEKKKKVIIMFIAEAPGSTNNHFYLKNTNLFRAMRAAFEQAFGKFSSADDFLDFFNKSGSVLDHLYPLGKETSVNLTPYAAEQLADRMRLIQPKHVIILMKRIAPNVRKAAIDAGVSPSEILTTAYPAGSEKNRQVFIHDISTWLRHILDNF</sequence>
<dbReference type="Proteomes" id="UP000189739">
    <property type="component" value="Unassembled WGS sequence"/>
</dbReference>
<proteinExistence type="predicted"/>
<gene>
    <name evidence="1" type="ORF">BC343_02645</name>
</gene>
<dbReference type="STRING" id="1792845.BC343_02645"/>
<evidence type="ECO:0000313" key="2">
    <source>
        <dbReference type="Proteomes" id="UP000189739"/>
    </source>
</evidence>
<dbReference type="AlphaFoldDB" id="A0A1S9PM05"/>
<reference evidence="1 2" key="1">
    <citation type="submission" date="2016-07" db="EMBL/GenBank/DDBJ databases">
        <title>Genomic analysis of zinc-resistant bacterium Mucilaginibacter pedocola TBZ30.</title>
        <authorList>
            <person name="Huang J."/>
            <person name="Tang J."/>
        </authorList>
    </citation>
    <scope>NUCLEOTIDE SEQUENCE [LARGE SCALE GENOMIC DNA]</scope>
    <source>
        <strain evidence="1 2">TBZ30</strain>
    </source>
</reference>
<evidence type="ECO:0000313" key="1">
    <source>
        <dbReference type="EMBL" id="OOQ61974.1"/>
    </source>
</evidence>
<dbReference type="EMBL" id="MBTF01000001">
    <property type="protein sequence ID" value="OOQ61974.1"/>
    <property type="molecule type" value="Genomic_DNA"/>
</dbReference>
<protein>
    <submittedName>
        <fullName evidence="1">Uncharacterized protein</fullName>
    </submittedName>
</protein>
<dbReference type="RefSeq" id="WP_078346161.1">
    <property type="nucleotide sequence ID" value="NZ_MBTF01000001.1"/>
</dbReference>
<accession>A0A1S9PM05</accession>
<name>A0A1S9PM05_9SPHI</name>